<sequence>MACSWWKRQKNKRVVRQAGVNNNRTKQYRTADENHRSRAGFSNRGSDQRRIQRIVKSQAESEYQESHESQNRVIVTQRHKTQVQRACAGHRLICHQPRPSG</sequence>
<feature type="region of interest" description="Disordered" evidence="1">
    <location>
        <begin position="1"/>
        <end position="49"/>
    </location>
</feature>
<dbReference type="EMBL" id="CATNWA010017958">
    <property type="protein sequence ID" value="CAI9604356.1"/>
    <property type="molecule type" value="Genomic_DNA"/>
</dbReference>
<evidence type="ECO:0000313" key="2">
    <source>
        <dbReference type="EMBL" id="CAI9604356.1"/>
    </source>
</evidence>
<name>A0ABN9G6F7_9NEOB</name>
<keyword evidence="3" id="KW-1185">Reference proteome</keyword>
<protein>
    <submittedName>
        <fullName evidence="2">Uncharacterized protein</fullName>
    </submittedName>
</protein>
<gene>
    <name evidence="2" type="ORF">SPARVUS_LOCUS13446905</name>
</gene>
<evidence type="ECO:0000256" key="1">
    <source>
        <dbReference type="SAM" id="MobiDB-lite"/>
    </source>
</evidence>
<reference evidence="2" key="1">
    <citation type="submission" date="2023-05" db="EMBL/GenBank/DDBJ databases">
        <authorList>
            <person name="Stuckert A."/>
        </authorList>
    </citation>
    <scope>NUCLEOTIDE SEQUENCE</scope>
</reference>
<accession>A0ABN9G6F7</accession>
<comment type="caution">
    <text evidence="2">The sequence shown here is derived from an EMBL/GenBank/DDBJ whole genome shotgun (WGS) entry which is preliminary data.</text>
</comment>
<feature type="non-terminal residue" evidence="2">
    <location>
        <position position="101"/>
    </location>
</feature>
<proteinExistence type="predicted"/>
<evidence type="ECO:0000313" key="3">
    <source>
        <dbReference type="Proteomes" id="UP001162483"/>
    </source>
</evidence>
<dbReference type="Proteomes" id="UP001162483">
    <property type="component" value="Unassembled WGS sequence"/>
</dbReference>
<organism evidence="2 3">
    <name type="scientific">Staurois parvus</name>
    <dbReference type="NCBI Taxonomy" id="386267"/>
    <lineage>
        <taxon>Eukaryota</taxon>
        <taxon>Metazoa</taxon>
        <taxon>Chordata</taxon>
        <taxon>Craniata</taxon>
        <taxon>Vertebrata</taxon>
        <taxon>Euteleostomi</taxon>
        <taxon>Amphibia</taxon>
        <taxon>Batrachia</taxon>
        <taxon>Anura</taxon>
        <taxon>Neobatrachia</taxon>
        <taxon>Ranoidea</taxon>
        <taxon>Ranidae</taxon>
        <taxon>Staurois</taxon>
    </lineage>
</organism>